<dbReference type="Proteomes" id="UP001165082">
    <property type="component" value="Unassembled WGS sequence"/>
</dbReference>
<proteinExistence type="predicted"/>
<evidence type="ECO:0000259" key="1">
    <source>
        <dbReference type="PROSITE" id="PS50280"/>
    </source>
</evidence>
<dbReference type="InterPro" id="IPR051760">
    <property type="entry name" value="KMT5A"/>
</dbReference>
<sequence length="132" mass="14940">MQRNVEGKGKGAFLRGEVKKKAVVGVYGGEVLNMAELSKRYPVVNGTITEAEYLFEIVECARFVDAGDENSELVNWTRFINHSSKAPNLEIKINAAKNMVWFNALRNIKDGEELLFDYGDKYWESFDGVIVQ</sequence>
<dbReference type="SUPFAM" id="SSF82199">
    <property type="entry name" value="SET domain"/>
    <property type="match status" value="1"/>
</dbReference>
<gene>
    <name evidence="2" type="ORF">TrRE_jg5224</name>
</gene>
<organism evidence="2 3">
    <name type="scientific">Triparma retinervis</name>
    <dbReference type="NCBI Taxonomy" id="2557542"/>
    <lineage>
        <taxon>Eukaryota</taxon>
        <taxon>Sar</taxon>
        <taxon>Stramenopiles</taxon>
        <taxon>Ochrophyta</taxon>
        <taxon>Bolidophyceae</taxon>
        <taxon>Parmales</taxon>
        <taxon>Triparmaceae</taxon>
        <taxon>Triparma</taxon>
    </lineage>
</organism>
<dbReference type="GO" id="GO:0005634">
    <property type="term" value="C:nucleus"/>
    <property type="evidence" value="ECO:0007669"/>
    <property type="project" value="TreeGrafter"/>
</dbReference>
<dbReference type="Gene3D" id="2.170.270.10">
    <property type="entry name" value="SET domain"/>
    <property type="match status" value="1"/>
</dbReference>
<protein>
    <recommendedName>
        <fullName evidence="1">SET domain-containing protein</fullName>
    </recommendedName>
</protein>
<dbReference type="PROSITE" id="PS50280">
    <property type="entry name" value="SET"/>
    <property type="match status" value="1"/>
</dbReference>
<evidence type="ECO:0000313" key="3">
    <source>
        <dbReference type="Proteomes" id="UP001165082"/>
    </source>
</evidence>
<dbReference type="OrthoDB" id="196351at2759"/>
<comment type="caution">
    <text evidence="2">The sequence shown here is derived from an EMBL/GenBank/DDBJ whole genome shotgun (WGS) entry which is preliminary data.</text>
</comment>
<dbReference type="Pfam" id="PF00856">
    <property type="entry name" value="SET"/>
    <property type="match status" value="1"/>
</dbReference>
<evidence type="ECO:0000313" key="2">
    <source>
        <dbReference type="EMBL" id="GMI10033.1"/>
    </source>
</evidence>
<feature type="domain" description="SET" evidence="1">
    <location>
        <begin position="1"/>
        <end position="119"/>
    </location>
</feature>
<dbReference type="GO" id="GO:0006357">
    <property type="term" value="P:regulation of transcription by RNA polymerase II"/>
    <property type="evidence" value="ECO:0007669"/>
    <property type="project" value="TreeGrafter"/>
</dbReference>
<dbReference type="AlphaFoldDB" id="A0A9W7FD98"/>
<dbReference type="SMART" id="SM00317">
    <property type="entry name" value="SET"/>
    <property type="match status" value="1"/>
</dbReference>
<dbReference type="GO" id="GO:0005700">
    <property type="term" value="C:polytene chromosome"/>
    <property type="evidence" value="ECO:0007669"/>
    <property type="project" value="TreeGrafter"/>
</dbReference>
<name>A0A9W7FD98_9STRA</name>
<reference evidence="2" key="1">
    <citation type="submission" date="2022-07" db="EMBL/GenBank/DDBJ databases">
        <title>Genome analysis of Parmales, a sister group of diatoms, reveals the evolutionary specialization of diatoms from phago-mixotrophs to photoautotrophs.</title>
        <authorList>
            <person name="Ban H."/>
            <person name="Sato S."/>
            <person name="Yoshikawa S."/>
            <person name="Kazumasa Y."/>
            <person name="Nakamura Y."/>
            <person name="Ichinomiya M."/>
            <person name="Saitoh K."/>
            <person name="Sato N."/>
            <person name="Blanc-Mathieu R."/>
            <person name="Endo H."/>
            <person name="Kuwata A."/>
            <person name="Ogata H."/>
        </authorList>
    </citation>
    <scope>NUCLEOTIDE SEQUENCE</scope>
</reference>
<dbReference type="EMBL" id="BRXZ01000352">
    <property type="protein sequence ID" value="GMI10033.1"/>
    <property type="molecule type" value="Genomic_DNA"/>
</dbReference>
<dbReference type="GO" id="GO:0042799">
    <property type="term" value="F:histone H4K20 methyltransferase activity"/>
    <property type="evidence" value="ECO:0007669"/>
    <property type="project" value="TreeGrafter"/>
</dbReference>
<dbReference type="PANTHER" id="PTHR46167:SF1">
    <property type="entry name" value="N-LYSINE METHYLTRANSFERASE KMT5A"/>
    <property type="match status" value="1"/>
</dbReference>
<dbReference type="PANTHER" id="PTHR46167">
    <property type="entry name" value="N-LYSINE METHYLTRANSFERASE KMT5A"/>
    <property type="match status" value="1"/>
</dbReference>
<dbReference type="InterPro" id="IPR046341">
    <property type="entry name" value="SET_dom_sf"/>
</dbReference>
<dbReference type="InterPro" id="IPR001214">
    <property type="entry name" value="SET_dom"/>
</dbReference>
<keyword evidence="3" id="KW-1185">Reference proteome</keyword>
<accession>A0A9W7FD98</accession>